<dbReference type="SUPFAM" id="SSF47384">
    <property type="entry name" value="Homodimeric domain of signal transducing histidine kinase"/>
    <property type="match status" value="1"/>
</dbReference>
<comment type="catalytic activity">
    <reaction evidence="1">
        <text>ATP + protein L-histidine = ADP + protein N-phospho-L-histidine.</text>
        <dbReference type="EC" id="2.7.13.3"/>
    </reaction>
</comment>
<dbReference type="GO" id="GO:0000155">
    <property type="term" value="F:phosphorelay sensor kinase activity"/>
    <property type="evidence" value="ECO:0007669"/>
    <property type="project" value="InterPro"/>
</dbReference>
<feature type="coiled-coil region" evidence="9">
    <location>
        <begin position="420"/>
        <end position="471"/>
    </location>
</feature>
<evidence type="ECO:0000259" key="12">
    <source>
        <dbReference type="PROSITE" id="PS50110"/>
    </source>
</evidence>
<evidence type="ECO:0000256" key="2">
    <source>
        <dbReference type="ARBA" id="ARBA00004370"/>
    </source>
</evidence>
<dbReference type="Pfam" id="PF13185">
    <property type="entry name" value="GAF_2"/>
    <property type="match status" value="1"/>
</dbReference>
<dbReference type="Gene3D" id="3.30.450.40">
    <property type="match status" value="1"/>
</dbReference>
<dbReference type="CDD" id="cd00082">
    <property type="entry name" value="HisKA"/>
    <property type="match status" value="1"/>
</dbReference>
<reference evidence="14 15" key="1">
    <citation type="submission" date="2013-04" db="EMBL/GenBank/DDBJ databases">
        <authorList>
            <person name="Kuznetsov B."/>
            <person name="Ivanovsky R."/>
        </authorList>
    </citation>
    <scope>NUCLEOTIDE SEQUENCE [LARGE SCALE GENOMIC DNA]</scope>
    <source>
        <strain evidence="14 15">MGU-K5</strain>
    </source>
</reference>
<dbReference type="InterPro" id="IPR036097">
    <property type="entry name" value="HisK_dim/P_sf"/>
</dbReference>
<sequence>MPMRDSPIKTRLVTGFGLILLMTLAIGVFAIVRIQQLAGLTEQLYDHPFIVSTETLQIRVAFGKADRALADLIYVARPEQQEDISRKIAGLDAEIQRRLALVRERYLGPPADVVRIERALAEWRGYRDLIHDLSLARRFDQIETSLNGSGRDYAQAVEREIDVVIYFALNRARMFEDQSRRERAEVINQIFVLLSVLVLLGFLLALVTTRSIVRPLDSLRRAMLNLANGKLDTPIPSGAGASEVRAMAAAVDVFKASSLRLNAQSWVKDRLVMLTDLMQRAETPKEFAESLIGALVPLMGGGAGLFHVRQEGGSRFEPLGGYGIAGQAVLLSPTGWGEGLVGQSARQRVPIMLTDIPKDYCRIASGLGNASPRIIYVVPVLAKGEAVAVLEIACFSPISAQQQELIDEMIPVAALTLEVLQRNIRTRELLEETRQQAEELRASQEELQMQSEELRTTNEELRVKSEDLVNQAEILRGSEAELQTANEALIEKGRALELARRDSERRAGELGEASRYKSEFLANMSHELRTPLNSLLILSRGLAENEGGNLSADQIESARIIHESGSHLLRLINDILDLSKVEAGKMDVYAEEVRPTAIAAGIRRRFESQALEKGLGLTVETAPDLPPSFYADGVKIEQILTNLVGNAIKFTHQGAVGVRLHRSEAAPGSSGDRLIVEVADTGIGVPADKLEHIFHAFEQADGTTSRQYGGTGLGLSISLRLAELMGGTLRVESVEGRGSTFILELPLVPLPEDIAALQDLTSPPPDVSAPAIADDRTGLEDDDPVILIIEDDESFSLILSDLARSRGFKCVRVGDGVEGLGLARQLLPTGILLDIGLPGLDGWAVMEALKHDPLTRPIPVHFISATNDTLRGLRMGAAGFLTKPVDRDQLNDVFDRLRHFSEHGSRRVLIVDDDSVSRIATAALVQDGSVEIKEAATGEAALDLLRTERFDCLILDLMLPDISGFDMLDRARADGVPLPPVVIHSAKDLSYDETLRLRDYTDSIVIKSARSPERLLDEVTLFLHSVRAAPPPESPPREEGLTGRKILVVDDDMRNAFALSKTLRNRGFSVLVAEDGAKAVAQVDLHPDLDMVLMDIMMPGMDGYAAIAEIRRRPGRAGLPILALTAKAMPGDRERCLAAGANDHVPKPIDIDRLLDLFRHWLRPREDEGT</sequence>
<dbReference type="Gene3D" id="1.10.287.130">
    <property type="match status" value="1"/>
</dbReference>
<evidence type="ECO:0000256" key="1">
    <source>
        <dbReference type="ARBA" id="ARBA00000085"/>
    </source>
</evidence>
<feature type="domain" description="Response regulatory" evidence="12">
    <location>
        <begin position="907"/>
        <end position="1022"/>
    </location>
</feature>
<evidence type="ECO:0000256" key="8">
    <source>
        <dbReference type="PROSITE-ProRule" id="PRU00169"/>
    </source>
</evidence>
<feature type="modified residue" description="4-aspartylphosphate" evidence="8">
    <location>
        <position position="1095"/>
    </location>
</feature>
<keyword evidence="9" id="KW-0175">Coiled coil</keyword>
<proteinExistence type="predicted"/>
<evidence type="ECO:0000313" key="14">
    <source>
        <dbReference type="EMBL" id="EPY01612.1"/>
    </source>
</evidence>
<evidence type="ECO:0000256" key="9">
    <source>
        <dbReference type="SAM" id="Coils"/>
    </source>
</evidence>
<dbReference type="SUPFAM" id="SSF55874">
    <property type="entry name" value="ATPase domain of HSP90 chaperone/DNA topoisomerase II/histidine kinase"/>
    <property type="match status" value="1"/>
</dbReference>
<dbReference type="EMBL" id="AQPH01000035">
    <property type="protein sequence ID" value="EPY01612.1"/>
    <property type="molecule type" value="Genomic_DNA"/>
</dbReference>
<evidence type="ECO:0000256" key="4">
    <source>
        <dbReference type="ARBA" id="ARBA00022553"/>
    </source>
</evidence>
<dbReference type="eggNOG" id="COG0642">
    <property type="taxonomic scope" value="Bacteria"/>
</dbReference>
<dbReference type="Proteomes" id="UP000015350">
    <property type="component" value="Unassembled WGS sequence"/>
</dbReference>
<gene>
    <name evidence="14" type="ORF">K678_10190</name>
</gene>
<dbReference type="PROSITE" id="PS50110">
    <property type="entry name" value="RESPONSE_REGULATORY"/>
    <property type="match status" value="3"/>
</dbReference>
<dbReference type="SMART" id="SM00388">
    <property type="entry name" value="HisKA"/>
    <property type="match status" value="1"/>
</dbReference>
<keyword evidence="4 8" id="KW-0597">Phosphoprotein</keyword>
<dbReference type="STRING" id="1316936.K678_10190"/>
<keyword evidence="10" id="KW-0472">Membrane</keyword>
<evidence type="ECO:0000256" key="6">
    <source>
        <dbReference type="ARBA" id="ARBA00022777"/>
    </source>
</evidence>
<dbReference type="CDD" id="cd17546">
    <property type="entry name" value="REC_hyHK_CKI1_RcsC-like"/>
    <property type="match status" value="1"/>
</dbReference>
<dbReference type="OrthoDB" id="9810730at2"/>
<keyword evidence="7" id="KW-0902">Two-component regulatory system</keyword>
<dbReference type="PATRIC" id="fig|1316936.3.peg.2031"/>
<evidence type="ECO:0000256" key="10">
    <source>
        <dbReference type="SAM" id="Phobius"/>
    </source>
</evidence>
<feature type="domain" description="Response regulatory" evidence="12">
    <location>
        <begin position="785"/>
        <end position="898"/>
    </location>
</feature>
<keyword evidence="10" id="KW-1133">Transmembrane helix</keyword>
<dbReference type="PROSITE" id="PS50109">
    <property type="entry name" value="HIS_KIN"/>
    <property type="match status" value="1"/>
</dbReference>
<dbReference type="Pfam" id="PF02518">
    <property type="entry name" value="HATPase_c"/>
    <property type="match status" value="1"/>
</dbReference>
<dbReference type="Pfam" id="PF00072">
    <property type="entry name" value="Response_reg"/>
    <property type="match status" value="3"/>
</dbReference>
<feature type="transmembrane region" description="Helical" evidence="10">
    <location>
        <begin position="190"/>
        <end position="213"/>
    </location>
</feature>
<protein>
    <recommendedName>
        <fullName evidence="3">histidine kinase</fullName>
        <ecNumber evidence="3">2.7.13.3</ecNumber>
    </recommendedName>
</protein>
<organism evidence="14 15">
    <name type="scientific">Magnetospirillum fulvum MGU-K5</name>
    <dbReference type="NCBI Taxonomy" id="1316936"/>
    <lineage>
        <taxon>Bacteria</taxon>
        <taxon>Pseudomonadati</taxon>
        <taxon>Pseudomonadota</taxon>
        <taxon>Alphaproteobacteria</taxon>
        <taxon>Rhodospirillales</taxon>
        <taxon>Rhodospirillaceae</taxon>
        <taxon>Magnetospirillum</taxon>
    </lineage>
</organism>
<dbReference type="Pfam" id="PF12729">
    <property type="entry name" value="4HB_MCP_1"/>
    <property type="match status" value="1"/>
</dbReference>
<dbReference type="PANTHER" id="PTHR43047">
    <property type="entry name" value="TWO-COMPONENT HISTIDINE PROTEIN KINASE"/>
    <property type="match status" value="1"/>
</dbReference>
<dbReference type="InterPro" id="IPR024478">
    <property type="entry name" value="HlyB_4HB_MCP"/>
</dbReference>
<dbReference type="AlphaFoldDB" id="S9S712"/>
<dbReference type="Gene3D" id="3.30.565.10">
    <property type="entry name" value="Histidine kinase-like ATPase, C-terminal domain"/>
    <property type="match status" value="1"/>
</dbReference>
<dbReference type="PANTHER" id="PTHR43047:SF64">
    <property type="entry name" value="HISTIDINE KINASE CONTAINING CHEY-HOMOLOGOUS RECEIVER DOMAIN AND PAS DOMAIN-RELATED"/>
    <property type="match status" value="1"/>
</dbReference>
<name>S9S712_MAGFU</name>
<keyword evidence="6" id="KW-0418">Kinase</keyword>
<dbReference type="InterPro" id="IPR005467">
    <property type="entry name" value="His_kinase_dom"/>
</dbReference>
<evidence type="ECO:0000259" key="13">
    <source>
        <dbReference type="PROSITE" id="PS50885"/>
    </source>
</evidence>
<dbReference type="SUPFAM" id="SSF158472">
    <property type="entry name" value="HAMP domain-like"/>
    <property type="match status" value="1"/>
</dbReference>
<dbReference type="PROSITE" id="PS50885">
    <property type="entry name" value="HAMP"/>
    <property type="match status" value="1"/>
</dbReference>
<dbReference type="InterPro" id="IPR003660">
    <property type="entry name" value="HAMP_dom"/>
</dbReference>
<evidence type="ECO:0000313" key="15">
    <source>
        <dbReference type="Proteomes" id="UP000015350"/>
    </source>
</evidence>
<dbReference type="InterPro" id="IPR036890">
    <property type="entry name" value="HATPase_C_sf"/>
</dbReference>
<dbReference type="SMART" id="SM00387">
    <property type="entry name" value="HATPase_c"/>
    <property type="match status" value="1"/>
</dbReference>
<feature type="modified residue" description="4-aspartylphosphate" evidence="8">
    <location>
        <position position="834"/>
    </location>
</feature>
<evidence type="ECO:0000256" key="3">
    <source>
        <dbReference type="ARBA" id="ARBA00012438"/>
    </source>
</evidence>
<dbReference type="eggNOG" id="COG5002">
    <property type="taxonomic scope" value="Bacteria"/>
</dbReference>
<keyword evidence="5" id="KW-0808">Transferase</keyword>
<dbReference type="SMART" id="SM00448">
    <property type="entry name" value="REC"/>
    <property type="match status" value="3"/>
</dbReference>
<dbReference type="Pfam" id="PF00672">
    <property type="entry name" value="HAMP"/>
    <property type="match status" value="1"/>
</dbReference>
<dbReference type="InterPro" id="IPR029016">
    <property type="entry name" value="GAF-like_dom_sf"/>
</dbReference>
<feature type="domain" description="HAMP" evidence="13">
    <location>
        <begin position="210"/>
        <end position="263"/>
    </location>
</feature>
<dbReference type="SUPFAM" id="SSF52172">
    <property type="entry name" value="CheY-like"/>
    <property type="match status" value="3"/>
</dbReference>
<comment type="caution">
    <text evidence="14">The sequence shown here is derived from an EMBL/GenBank/DDBJ whole genome shotgun (WGS) entry which is preliminary data.</text>
</comment>
<dbReference type="InterPro" id="IPR003594">
    <property type="entry name" value="HATPase_dom"/>
</dbReference>
<dbReference type="InterPro" id="IPR011006">
    <property type="entry name" value="CheY-like_superfamily"/>
</dbReference>
<dbReference type="SUPFAM" id="SSF55781">
    <property type="entry name" value="GAF domain-like"/>
    <property type="match status" value="1"/>
</dbReference>
<evidence type="ECO:0000256" key="5">
    <source>
        <dbReference type="ARBA" id="ARBA00022679"/>
    </source>
</evidence>
<dbReference type="FunFam" id="3.30.565.10:FF:000010">
    <property type="entry name" value="Sensor histidine kinase RcsC"/>
    <property type="match status" value="1"/>
</dbReference>
<dbReference type="InterPro" id="IPR001789">
    <property type="entry name" value="Sig_transdc_resp-reg_receiver"/>
</dbReference>
<feature type="modified residue" description="4-aspartylphosphate" evidence="8">
    <location>
        <position position="956"/>
    </location>
</feature>
<dbReference type="PRINTS" id="PR00344">
    <property type="entry name" value="BCTRLSENSOR"/>
</dbReference>
<dbReference type="Gene3D" id="3.40.50.2300">
    <property type="match status" value="3"/>
</dbReference>
<dbReference type="InterPro" id="IPR003661">
    <property type="entry name" value="HisK_dim/P_dom"/>
</dbReference>
<dbReference type="Gene3D" id="6.10.340.10">
    <property type="match status" value="1"/>
</dbReference>
<dbReference type="EC" id="2.7.13.3" evidence="3"/>
<feature type="domain" description="Response regulatory" evidence="12">
    <location>
        <begin position="1045"/>
        <end position="1162"/>
    </location>
</feature>
<dbReference type="InterPro" id="IPR003018">
    <property type="entry name" value="GAF"/>
</dbReference>
<evidence type="ECO:0000259" key="11">
    <source>
        <dbReference type="PROSITE" id="PS50109"/>
    </source>
</evidence>
<accession>S9S712</accession>
<dbReference type="CDD" id="cd16922">
    <property type="entry name" value="HATPase_EvgS-ArcB-TorS-like"/>
    <property type="match status" value="1"/>
</dbReference>
<dbReference type="CDD" id="cd00156">
    <property type="entry name" value="REC"/>
    <property type="match status" value="1"/>
</dbReference>
<dbReference type="RefSeq" id="WP_021132364.1">
    <property type="nucleotide sequence ID" value="NZ_AQPH01000035.1"/>
</dbReference>
<dbReference type="eggNOG" id="COG0745">
    <property type="taxonomic scope" value="Bacteria"/>
</dbReference>
<keyword evidence="10" id="KW-0812">Transmembrane</keyword>
<dbReference type="Pfam" id="PF00512">
    <property type="entry name" value="HisKA"/>
    <property type="match status" value="1"/>
</dbReference>
<dbReference type="GO" id="GO:0016020">
    <property type="term" value="C:membrane"/>
    <property type="evidence" value="ECO:0007669"/>
    <property type="project" value="UniProtKB-SubCell"/>
</dbReference>
<dbReference type="SMART" id="SM00304">
    <property type="entry name" value="HAMP"/>
    <property type="match status" value="1"/>
</dbReference>
<evidence type="ECO:0000256" key="7">
    <source>
        <dbReference type="ARBA" id="ARBA00023012"/>
    </source>
</evidence>
<comment type="subcellular location">
    <subcellularLocation>
        <location evidence="2">Membrane</location>
    </subcellularLocation>
</comment>
<dbReference type="InterPro" id="IPR004358">
    <property type="entry name" value="Sig_transdc_His_kin-like_C"/>
</dbReference>
<feature type="transmembrane region" description="Helical" evidence="10">
    <location>
        <begin position="12"/>
        <end position="32"/>
    </location>
</feature>
<feature type="domain" description="Histidine kinase" evidence="11">
    <location>
        <begin position="523"/>
        <end position="749"/>
    </location>
</feature>